<keyword evidence="3" id="KW-1185">Reference proteome</keyword>
<reference evidence="2 3" key="1">
    <citation type="journal article" date="2018" name="Nat. Ecol. Evol.">
        <title>Pezizomycetes genomes reveal the molecular basis of ectomycorrhizal truffle lifestyle.</title>
        <authorList>
            <person name="Murat C."/>
            <person name="Payen T."/>
            <person name="Noel B."/>
            <person name="Kuo A."/>
            <person name="Morin E."/>
            <person name="Chen J."/>
            <person name="Kohler A."/>
            <person name="Krizsan K."/>
            <person name="Balestrini R."/>
            <person name="Da Silva C."/>
            <person name="Montanini B."/>
            <person name="Hainaut M."/>
            <person name="Levati E."/>
            <person name="Barry K.W."/>
            <person name="Belfiori B."/>
            <person name="Cichocki N."/>
            <person name="Clum A."/>
            <person name="Dockter R.B."/>
            <person name="Fauchery L."/>
            <person name="Guy J."/>
            <person name="Iotti M."/>
            <person name="Le Tacon F."/>
            <person name="Lindquist E.A."/>
            <person name="Lipzen A."/>
            <person name="Malagnac F."/>
            <person name="Mello A."/>
            <person name="Molinier V."/>
            <person name="Miyauchi S."/>
            <person name="Poulain J."/>
            <person name="Riccioni C."/>
            <person name="Rubini A."/>
            <person name="Sitrit Y."/>
            <person name="Splivallo R."/>
            <person name="Traeger S."/>
            <person name="Wang M."/>
            <person name="Zifcakova L."/>
            <person name="Wipf D."/>
            <person name="Zambonelli A."/>
            <person name="Paolocci F."/>
            <person name="Nowrousian M."/>
            <person name="Ottonello S."/>
            <person name="Baldrian P."/>
            <person name="Spatafora J.W."/>
            <person name="Henrissat B."/>
            <person name="Nagy L.G."/>
            <person name="Aury J.M."/>
            <person name="Wincker P."/>
            <person name="Grigoriev I.V."/>
            <person name="Bonfante P."/>
            <person name="Martin F.M."/>
        </authorList>
    </citation>
    <scope>NUCLEOTIDE SEQUENCE [LARGE SCALE GENOMIC DNA]</scope>
    <source>
        <strain evidence="2 3">RN42</strain>
    </source>
</reference>
<proteinExistence type="predicted"/>
<sequence length="120" mass="14051">MPFLQLPSELRLEIYTHCTILTLLQLASTCFQTRSEIHSHPSIFMRSHGYTVTVRQYVAGKSKQLTIDNVIAYHHDEMDLYVSRYPRKSLPQGPFLGRKETRSRRRRVMHLECVCGRRCG</sequence>
<accession>A0A3N4HKQ6</accession>
<dbReference type="EMBL" id="ML119860">
    <property type="protein sequence ID" value="RPA72480.1"/>
    <property type="molecule type" value="Genomic_DNA"/>
</dbReference>
<gene>
    <name evidence="2" type="ORF">BJ508DRAFT_73237</name>
</gene>
<evidence type="ECO:0000313" key="2">
    <source>
        <dbReference type="EMBL" id="RPA72480.1"/>
    </source>
</evidence>
<name>A0A3N4HKQ6_ASCIM</name>
<dbReference type="Proteomes" id="UP000275078">
    <property type="component" value="Unassembled WGS sequence"/>
</dbReference>
<dbReference type="AlphaFoldDB" id="A0A3N4HKQ6"/>
<evidence type="ECO:0000313" key="3">
    <source>
        <dbReference type="Proteomes" id="UP000275078"/>
    </source>
</evidence>
<organism evidence="2 3">
    <name type="scientific">Ascobolus immersus RN42</name>
    <dbReference type="NCBI Taxonomy" id="1160509"/>
    <lineage>
        <taxon>Eukaryota</taxon>
        <taxon>Fungi</taxon>
        <taxon>Dikarya</taxon>
        <taxon>Ascomycota</taxon>
        <taxon>Pezizomycotina</taxon>
        <taxon>Pezizomycetes</taxon>
        <taxon>Pezizales</taxon>
        <taxon>Ascobolaceae</taxon>
        <taxon>Ascobolus</taxon>
    </lineage>
</organism>
<dbReference type="InterPro" id="IPR001810">
    <property type="entry name" value="F-box_dom"/>
</dbReference>
<evidence type="ECO:0000259" key="1">
    <source>
        <dbReference type="PROSITE" id="PS50181"/>
    </source>
</evidence>
<dbReference type="PROSITE" id="PS50181">
    <property type="entry name" value="FBOX"/>
    <property type="match status" value="1"/>
</dbReference>
<feature type="domain" description="F-box" evidence="1">
    <location>
        <begin position="1"/>
        <end position="47"/>
    </location>
</feature>
<protein>
    <recommendedName>
        <fullName evidence="1">F-box domain-containing protein</fullName>
    </recommendedName>
</protein>